<dbReference type="InterPro" id="IPR007138">
    <property type="entry name" value="ABM_dom"/>
</dbReference>
<evidence type="ECO:0000313" key="5">
    <source>
        <dbReference type="Proteomes" id="UP000231990"/>
    </source>
</evidence>
<dbReference type="SUPFAM" id="SSF54909">
    <property type="entry name" value="Dimeric alpha+beta barrel"/>
    <property type="match status" value="1"/>
</dbReference>
<proteinExistence type="predicted"/>
<organism evidence="3 5">
    <name type="scientific">Leptospira perolatii</name>
    <dbReference type="NCBI Taxonomy" id="2023191"/>
    <lineage>
        <taxon>Bacteria</taxon>
        <taxon>Pseudomonadati</taxon>
        <taxon>Spirochaetota</taxon>
        <taxon>Spirochaetia</taxon>
        <taxon>Leptospirales</taxon>
        <taxon>Leptospiraceae</taxon>
        <taxon>Leptospira</taxon>
    </lineage>
</organism>
<dbReference type="EMBL" id="NPDZ01000002">
    <property type="protein sequence ID" value="PJZ74455.1"/>
    <property type="molecule type" value="Genomic_DNA"/>
</dbReference>
<dbReference type="AlphaFoldDB" id="A0A2M9ZQZ8"/>
<dbReference type="InterPro" id="IPR011008">
    <property type="entry name" value="Dimeric_a/b-barrel"/>
</dbReference>
<evidence type="ECO:0000259" key="1">
    <source>
        <dbReference type="PROSITE" id="PS51725"/>
    </source>
</evidence>
<name>A0A2M9ZQZ8_9LEPT</name>
<keyword evidence="3" id="KW-0560">Oxidoreductase</keyword>
<dbReference type="Gene3D" id="3.30.70.100">
    <property type="match status" value="1"/>
</dbReference>
<keyword evidence="4" id="KW-1185">Reference proteome</keyword>
<comment type="caution">
    <text evidence="3">The sequence shown here is derived from an EMBL/GenBank/DDBJ whole genome shotgun (WGS) entry which is preliminary data.</text>
</comment>
<dbReference type="Proteomes" id="UP000231990">
    <property type="component" value="Unassembled WGS sequence"/>
</dbReference>
<evidence type="ECO:0000313" key="2">
    <source>
        <dbReference type="EMBL" id="PJZ69059.1"/>
    </source>
</evidence>
<protein>
    <submittedName>
        <fullName evidence="3">Antibiotic biosynthesis monooxygenase</fullName>
    </submittedName>
</protein>
<dbReference type="Pfam" id="PF03992">
    <property type="entry name" value="ABM"/>
    <property type="match status" value="1"/>
</dbReference>
<dbReference type="EMBL" id="NPDY01000013">
    <property type="protein sequence ID" value="PJZ69059.1"/>
    <property type="molecule type" value="Genomic_DNA"/>
</dbReference>
<keyword evidence="3" id="KW-0503">Monooxygenase</keyword>
<dbReference type="OrthoDB" id="9812754at2"/>
<evidence type="ECO:0000313" key="3">
    <source>
        <dbReference type="EMBL" id="PJZ74455.1"/>
    </source>
</evidence>
<reference evidence="4 5" key="1">
    <citation type="submission" date="2017-07" db="EMBL/GenBank/DDBJ databases">
        <title>Leptospira spp. isolated from tropical soils.</title>
        <authorList>
            <person name="Thibeaux R."/>
            <person name="Iraola G."/>
            <person name="Ferres I."/>
            <person name="Bierque E."/>
            <person name="Girault D."/>
            <person name="Soupe-Gilbert M.-E."/>
            <person name="Picardeau M."/>
            <person name="Goarant C."/>
        </authorList>
    </citation>
    <scope>NUCLEOTIDE SEQUENCE [LARGE SCALE GENOMIC DNA]</scope>
    <source>
        <strain evidence="3 5">FH1-B-B1</strain>
        <strain evidence="2 4">FH1-B-C1</strain>
    </source>
</reference>
<accession>A0A2M9ZQZ8</accession>
<dbReference type="PROSITE" id="PS51725">
    <property type="entry name" value="ABM"/>
    <property type="match status" value="1"/>
</dbReference>
<gene>
    <name evidence="2" type="ORF">CH360_13055</name>
    <name evidence="3" type="ORF">CH373_04275</name>
</gene>
<dbReference type="Proteomes" id="UP000231962">
    <property type="component" value="Unassembled WGS sequence"/>
</dbReference>
<evidence type="ECO:0000313" key="4">
    <source>
        <dbReference type="Proteomes" id="UP000231962"/>
    </source>
</evidence>
<feature type="domain" description="ABM" evidence="1">
    <location>
        <begin position="2"/>
        <end position="90"/>
    </location>
</feature>
<dbReference type="GO" id="GO:0004497">
    <property type="term" value="F:monooxygenase activity"/>
    <property type="evidence" value="ECO:0007669"/>
    <property type="project" value="UniProtKB-KW"/>
</dbReference>
<sequence>MVVTVSSYKILRDKIESFKSATYDLASQSLKDKGVLRFDVLQNDGDEGRFLVLEAYQSESFRKAHLDTPHYVSWRREVPEFFEQGTTTVFYSPVHPEPEVWAS</sequence>